<dbReference type="Proteomes" id="UP000887563">
    <property type="component" value="Unplaced"/>
</dbReference>
<organism evidence="1 2">
    <name type="scientific">Meloidogyne incognita</name>
    <name type="common">Southern root-knot nematode worm</name>
    <name type="synonym">Oxyuris incognita</name>
    <dbReference type="NCBI Taxonomy" id="6306"/>
    <lineage>
        <taxon>Eukaryota</taxon>
        <taxon>Metazoa</taxon>
        <taxon>Ecdysozoa</taxon>
        <taxon>Nematoda</taxon>
        <taxon>Chromadorea</taxon>
        <taxon>Rhabditida</taxon>
        <taxon>Tylenchina</taxon>
        <taxon>Tylenchomorpha</taxon>
        <taxon>Tylenchoidea</taxon>
        <taxon>Meloidogynidae</taxon>
        <taxon>Meloidogyninae</taxon>
        <taxon>Meloidogyne</taxon>
        <taxon>Meloidogyne incognita group</taxon>
    </lineage>
</organism>
<evidence type="ECO:0000313" key="1">
    <source>
        <dbReference type="Proteomes" id="UP000887563"/>
    </source>
</evidence>
<dbReference type="WBParaSite" id="Minc3s00871g18291">
    <property type="protein sequence ID" value="Minc3s00871g18291"/>
    <property type="gene ID" value="Minc3s00871g18291"/>
</dbReference>
<keyword evidence="1" id="KW-1185">Reference proteome</keyword>
<sequence length="65" mass="7478">MMNLHSNDEINNLPALVTQFLFIKNIVYNPDDSCRYFCMKKLKNGNVQIFMNRFGRVGDFLGSGS</sequence>
<protein>
    <submittedName>
        <fullName evidence="2">Uncharacterized protein</fullName>
    </submittedName>
</protein>
<dbReference type="AlphaFoldDB" id="A0A914LTC2"/>
<accession>A0A914LTC2</accession>
<proteinExistence type="predicted"/>
<reference evidence="2" key="1">
    <citation type="submission" date="2022-11" db="UniProtKB">
        <authorList>
            <consortium name="WormBaseParasite"/>
        </authorList>
    </citation>
    <scope>IDENTIFICATION</scope>
</reference>
<name>A0A914LTC2_MELIC</name>
<evidence type="ECO:0000313" key="2">
    <source>
        <dbReference type="WBParaSite" id="Minc3s00871g18291"/>
    </source>
</evidence>